<evidence type="ECO:0000259" key="3">
    <source>
        <dbReference type="PROSITE" id="PS50878"/>
    </source>
</evidence>
<evidence type="ECO:0000313" key="4">
    <source>
        <dbReference type="Ensembl" id="ENSMMDP00005022802.1"/>
    </source>
</evidence>
<dbReference type="PANTHER" id="PTHR31635">
    <property type="entry name" value="REVERSE TRANSCRIPTASE DOMAIN-CONTAINING PROTEIN-RELATED"/>
    <property type="match status" value="1"/>
</dbReference>
<accession>A0A667Y5A5</accession>
<feature type="compositionally biased region" description="Basic residues" evidence="2">
    <location>
        <begin position="31"/>
        <end position="40"/>
    </location>
</feature>
<dbReference type="CDD" id="cd01650">
    <property type="entry name" value="RT_nLTR_like"/>
    <property type="match status" value="1"/>
</dbReference>
<dbReference type="Proteomes" id="UP000472263">
    <property type="component" value="Chromosome 16"/>
</dbReference>
<feature type="domain" description="Reverse transcriptase" evidence="3">
    <location>
        <begin position="758"/>
        <end position="1030"/>
    </location>
</feature>
<dbReference type="InParanoid" id="A0A667Y5A5"/>
<sequence length="1260" mass="144889">PKANSLVRADSGLNGRLVLILTEALTVRSPKWPHRTRQAAKQKESEQRQSEGSMAGESPPGWAQELLKQFADVKESFEQKFDRALINRVANAEQRISNLEDFKDAHTRTTRELSKEVQQLKTKVTFLESQSRRNNLVFVGLKEGLLETADPNVEMMMIFRYILDLDESAQVPEVERQHRALRPKPGPEEPPRPYIVRMLKWTDRQRILKAARAKPGLKGLRTSPYIMCCLFPYGDSLCLYVLCVCCVMVKPGKQKKMLELSLGVMVISWNVNGISNKVKRYKILSHLKSIGCDIAMIQETHLNQDESLKLKQRWVDQVFSAYGNSASRGVSILISKTTSFKPLEVISDKEGRYVIVLGLLSNVKMLLANIYCPNTGQVNFLTKLSILLSRFSDIPTIIGGDFNLVAQPSFDRSKQPLPTDGALASAFDEFQTTTCTIDIWRCINTNLQEYTFYSKAHNSYSRIDYLLVSSQMVENVVNSDIHNILISDHAPISVSLYPSFEGNKTKQWRLNNSYLGDEKFVHSIRGKIKEYFALNLHSVNSIQTIWEAFKATCRGWFISYSTAKKREKNERKQSLKDELNKLEKGHMREPDNYTLRDSLLLCRAQLQEIMHEETAFALFKLKRKYFESGDKAGKMLAMKIKQTESKHLISKIYDCNGQPTQDQKQMNHCFKNYYKKLYESESNPNLNAVHNFFSSICLPSITEVDKIELEEYITDLEIKAAIKHLSNGKTPGEDGFSIEFYKTFQDEIIPFLVMLYNDAIMSQSMPTTMRTAVITTIPKQGKDPTQMSNYRPLSLLNNDYKIFAKILALRLEKVVPSLVHFDQVGFVKGRHASSNMRKLFHVIHRAASLQHPAILLSLDAEKAFDRVEWPYLFYTLQRYGFGPVCMQWIRALYYKPLARVKTNGIMSEPFELTRSTRQGCPVSPIIFVLALEPLACSIRANQQISGIKMYDYDFKINLFADDILLTLSNPEISVKHLLKLINEFGNLSGYKVNWNKSEATPLNCMTFPVHLDATQIVWKKEGLKYLGINIISPIEKIFEINGPKLIKTIKDLARWGTLPNMDKVKQQWEHDLGKHLPPEQWNSIIGHTNYLSKCVRYKLIQMKILHRTYITPYKTNKMNPQTSDLCWHGCGKRGSLIHMLWHCPEIRKFWEGVQNTLCSIINDDLLMCPEVCLLGAKMDGVKSEEIQQLLTLAYLSVKRIILMNWKVRKPNCFCLNNWLKDFIELTMMERAASALQELYRHDFDGPWTLIKEYINVRNST</sequence>
<dbReference type="GO" id="GO:0003824">
    <property type="term" value="F:catalytic activity"/>
    <property type="evidence" value="ECO:0007669"/>
    <property type="project" value="InterPro"/>
</dbReference>
<feature type="coiled-coil region" evidence="1">
    <location>
        <begin position="89"/>
        <end position="130"/>
    </location>
</feature>
<evidence type="ECO:0000256" key="2">
    <source>
        <dbReference type="SAM" id="MobiDB-lite"/>
    </source>
</evidence>
<reference evidence="4" key="1">
    <citation type="submission" date="2019-06" db="EMBL/GenBank/DDBJ databases">
        <authorList>
            <consortium name="Wellcome Sanger Institute Data Sharing"/>
        </authorList>
    </citation>
    <scope>NUCLEOTIDE SEQUENCE [LARGE SCALE GENOMIC DNA]</scope>
</reference>
<proteinExistence type="predicted"/>
<name>A0A667Y5A5_9TELE</name>
<feature type="region of interest" description="Disordered" evidence="2">
    <location>
        <begin position="30"/>
        <end position="60"/>
    </location>
</feature>
<keyword evidence="1" id="KW-0175">Coiled coil</keyword>
<organism evidence="4 5">
    <name type="scientific">Myripristis murdjan</name>
    <name type="common">pinecone soldierfish</name>
    <dbReference type="NCBI Taxonomy" id="586833"/>
    <lineage>
        <taxon>Eukaryota</taxon>
        <taxon>Metazoa</taxon>
        <taxon>Chordata</taxon>
        <taxon>Craniata</taxon>
        <taxon>Vertebrata</taxon>
        <taxon>Euteleostomi</taxon>
        <taxon>Actinopterygii</taxon>
        <taxon>Neopterygii</taxon>
        <taxon>Teleostei</taxon>
        <taxon>Neoteleostei</taxon>
        <taxon>Acanthomorphata</taxon>
        <taxon>Holocentriformes</taxon>
        <taxon>Holocentridae</taxon>
        <taxon>Myripristis</taxon>
    </lineage>
</organism>
<protein>
    <recommendedName>
        <fullName evidence="3">Reverse transcriptase domain-containing protein</fullName>
    </recommendedName>
</protein>
<reference evidence="4" key="3">
    <citation type="submission" date="2025-09" db="UniProtKB">
        <authorList>
            <consortium name="Ensembl"/>
        </authorList>
    </citation>
    <scope>IDENTIFICATION</scope>
</reference>
<dbReference type="InterPro" id="IPR036691">
    <property type="entry name" value="Endo/exonu/phosph_ase_sf"/>
</dbReference>
<dbReference type="Ensembl" id="ENSMMDT00005023303.1">
    <property type="protein sequence ID" value="ENSMMDP00005022802.1"/>
    <property type="gene ID" value="ENSMMDG00005011056.1"/>
</dbReference>
<dbReference type="InterPro" id="IPR005135">
    <property type="entry name" value="Endo/exonuclease/phosphatase"/>
</dbReference>
<dbReference type="Pfam" id="PF03372">
    <property type="entry name" value="Exo_endo_phos"/>
    <property type="match status" value="1"/>
</dbReference>
<dbReference type="PANTHER" id="PTHR31635:SF196">
    <property type="entry name" value="REVERSE TRANSCRIPTASE DOMAIN-CONTAINING PROTEIN-RELATED"/>
    <property type="match status" value="1"/>
</dbReference>
<dbReference type="CDD" id="cd09076">
    <property type="entry name" value="L1-EN"/>
    <property type="match status" value="1"/>
</dbReference>
<dbReference type="PROSITE" id="PS50878">
    <property type="entry name" value="RT_POL"/>
    <property type="match status" value="1"/>
</dbReference>
<dbReference type="InterPro" id="IPR000477">
    <property type="entry name" value="RT_dom"/>
</dbReference>
<keyword evidence="5" id="KW-1185">Reference proteome</keyword>
<dbReference type="Gene3D" id="3.30.70.1820">
    <property type="entry name" value="L1 transposable element, RRM domain"/>
    <property type="match status" value="1"/>
</dbReference>
<dbReference type="GeneTree" id="ENSGT00940000163630"/>
<dbReference type="Gene3D" id="3.60.10.10">
    <property type="entry name" value="Endonuclease/exonuclease/phosphatase"/>
    <property type="match status" value="1"/>
</dbReference>
<dbReference type="AlphaFoldDB" id="A0A667Y5A5"/>
<evidence type="ECO:0000256" key="1">
    <source>
        <dbReference type="SAM" id="Coils"/>
    </source>
</evidence>
<dbReference type="SUPFAM" id="SSF56219">
    <property type="entry name" value="DNase I-like"/>
    <property type="match status" value="1"/>
</dbReference>
<evidence type="ECO:0000313" key="5">
    <source>
        <dbReference type="Proteomes" id="UP000472263"/>
    </source>
</evidence>
<dbReference type="Pfam" id="PF00078">
    <property type="entry name" value="RVT_1"/>
    <property type="match status" value="1"/>
</dbReference>
<reference evidence="4" key="2">
    <citation type="submission" date="2025-08" db="UniProtKB">
        <authorList>
            <consortium name="Ensembl"/>
        </authorList>
    </citation>
    <scope>IDENTIFICATION</scope>
</reference>